<protein>
    <recommendedName>
        <fullName evidence="3">RxLR effector candidate protein</fullName>
    </recommendedName>
</protein>
<organism evidence="1 2">
    <name type="scientific">Hyaloperonospora brassicae</name>
    <name type="common">Brassica downy mildew</name>
    <name type="synonym">Peronospora brassicae</name>
    <dbReference type="NCBI Taxonomy" id="162125"/>
    <lineage>
        <taxon>Eukaryota</taxon>
        <taxon>Sar</taxon>
        <taxon>Stramenopiles</taxon>
        <taxon>Oomycota</taxon>
        <taxon>Peronosporomycetes</taxon>
        <taxon>Peronosporales</taxon>
        <taxon>Peronosporaceae</taxon>
        <taxon>Hyaloperonospora</taxon>
    </lineage>
</organism>
<proteinExistence type="predicted"/>
<dbReference type="EMBL" id="CANTFL010001090">
    <property type="protein sequence ID" value="CAI5731290.1"/>
    <property type="molecule type" value="Genomic_DNA"/>
</dbReference>
<comment type="caution">
    <text evidence="1">The sequence shown here is derived from an EMBL/GenBank/DDBJ whole genome shotgun (WGS) entry which is preliminary data.</text>
</comment>
<reference evidence="1" key="1">
    <citation type="submission" date="2022-12" db="EMBL/GenBank/DDBJ databases">
        <authorList>
            <person name="Webb A."/>
        </authorList>
    </citation>
    <scope>NUCLEOTIDE SEQUENCE</scope>
    <source>
        <strain evidence="1">Hp1</strain>
    </source>
</reference>
<evidence type="ECO:0000313" key="1">
    <source>
        <dbReference type="EMBL" id="CAI5731290.1"/>
    </source>
</evidence>
<dbReference type="AlphaFoldDB" id="A0AAV0U785"/>
<name>A0AAV0U785_HYABA</name>
<gene>
    <name evidence="1" type="ORF">HBR001_LOCUS5137</name>
</gene>
<accession>A0AAV0U785</accession>
<sequence>MRVYSIVFAAIGVTVSSYADDTLMAASPNTTVVDDPAAVPFSVDNHPSVPLTSSLRPQGSPDAEERLPLQGWLLKLFKVRLTVHAKMLAGASHDLRNAFAAFKASHLRFGMRYSALQSPEMIQLGAAFQPNNKRLLINLLSPYGETKLAVFLLRLRASTDAKQKKFGQVFFSELMAKWSDEGKDTVELVRKLRRKTSFRLSFRDDRNPFNDILREYCHHVGEHGDFLYLWTLTQVFGEKRMKRAVAEEMKMEINDLRVAHVFDILESMAKSKR</sequence>
<evidence type="ECO:0000313" key="2">
    <source>
        <dbReference type="Proteomes" id="UP001162031"/>
    </source>
</evidence>
<evidence type="ECO:0008006" key="3">
    <source>
        <dbReference type="Google" id="ProtNLM"/>
    </source>
</evidence>
<dbReference type="Proteomes" id="UP001162031">
    <property type="component" value="Unassembled WGS sequence"/>
</dbReference>
<keyword evidence="2" id="KW-1185">Reference proteome</keyword>